<dbReference type="GO" id="GO:0050660">
    <property type="term" value="F:flavin adenine dinucleotide binding"/>
    <property type="evidence" value="ECO:0007669"/>
    <property type="project" value="UniProtKB-UniRule"/>
</dbReference>
<keyword evidence="19 20" id="KW-0862">Zinc</keyword>
<comment type="catalytic activity">
    <reaction evidence="15">
        <text>a 5,6-dihydrouridine in mRNA + NADP(+) = a uridine in mRNA + NADPH + H(+)</text>
        <dbReference type="Rhea" id="RHEA:69855"/>
        <dbReference type="Rhea" id="RHEA-COMP:14658"/>
        <dbReference type="Rhea" id="RHEA-COMP:17789"/>
        <dbReference type="ChEBI" id="CHEBI:15378"/>
        <dbReference type="ChEBI" id="CHEBI:57783"/>
        <dbReference type="ChEBI" id="CHEBI:58349"/>
        <dbReference type="ChEBI" id="CHEBI:65315"/>
        <dbReference type="ChEBI" id="CHEBI:74443"/>
    </reaction>
    <physiologicalReaction direction="right-to-left" evidence="15">
        <dbReference type="Rhea" id="RHEA:69857"/>
    </physiologicalReaction>
</comment>
<dbReference type="SUPFAM" id="SSF54928">
    <property type="entry name" value="RNA-binding domain, RBD"/>
    <property type="match status" value="1"/>
</dbReference>
<keyword evidence="4 20" id="KW-0285">Flavoprotein</keyword>
<evidence type="ECO:0000256" key="12">
    <source>
        <dbReference type="ARBA" id="ARBA00045365"/>
    </source>
</evidence>
<keyword evidence="19 20" id="KW-0863">Zinc-finger</keyword>
<evidence type="ECO:0000256" key="19">
    <source>
        <dbReference type="PROSITE-ProRule" id="PRU00723"/>
    </source>
</evidence>
<dbReference type="PROSITE" id="PS01136">
    <property type="entry name" value="UPF0034"/>
    <property type="match status" value="1"/>
</dbReference>
<evidence type="ECO:0000313" key="23">
    <source>
        <dbReference type="Proteomes" id="UP000095280"/>
    </source>
</evidence>
<keyword evidence="19 20" id="KW-0479">Metal-binding</keyword>
<dbReference type="SMART" id="SM00360">
    <property type="entry name" value="RRM"/>
    <property type="match status" value="1"/>
</dbReference>
<keyword evidence="9 17" id="KW-0648">Protein biosynthesis</keyword>
<evidence type="ECO:0000256" key="20">
    <source>
        <dbReference type="RuleBase" id="RU291113"/>
    </source>
</evidence>
<evidence type="ECO:0000259" key="21">
    <source>
        <dbReference type="PROSITE" id="PS50102"/>
    </source>
</evidence>
<keyword evidence="8" id="KW-0521">NADP</keyword>
<evidence type="ECO:0000256" key="7">
    <source>
        <dbReference type="ARBA" id="ARBA00022694"/>
    </source>
</evidence>
<dbReference type="PANTHER" id="PTHR45846:SF1">
    <property type="entry name" value="TRNA-DIHYDROURIDINE(47) SYNTHASE [NAD(P)(+)]-LIKE"/>
    <property type="match status" value="1"/>
</dbReference>
<dbReference type="Pfam" id="PF25585">
    <property type="entry name" value="zf-CCCH_DUS3L"/>
    <property type="match status" value="1"/>
</dbReference>
<reference evidence="24" key="1">
    <citation type="submission" date="2016-11" db="UniProtKB">
        <authorList>
            <consortium name="WormBaseParasite"/>
        </authorList>
    </citation>
    <scope>IDENTIFICATION</scope>
</reference>
<evidence type="ECO:0000256" key="5">
    <source>
        <dbReference type="ARBA" id="ARBA00022643"/>
    </source>
</evidence>
<feature type="zinc finger region" description="C3H1-type" evidence="19">
    <location>
        <begin position="123"/>
        <end position="151"/>
    </location>
</feature>
<dbReference type="CDD" id="cd02801">
    <property type="entry name" value="DUS_like_FMN"/>
    <property type="match status" value="1"/>
</dbReference>
<comment type="function">
    <text evidence="12">Catalyzes the synthesis of dihydrouridine, a modified base, in various RNAs, such as tRNAs, mRNAs and some long non-coding RNAs (lncRNAs). Mainly modifies the uridine in position 47 (U47) in the D-loop of most cytoplasmic tRNAs. Also able to mediate the formation of dihydrouridine in some mRNAs, thereby regulating their translation.</text>
</comment>
<dbReference type="Pfam" id="PF00076">
    <property type="entry name" value="RRM_1"/>
    <property type="match status" value="1"/>
</dbReference>
<comment type="catalytic activity">
    <reaction evidence="16">
        <text>5,6-dihydrouridine(47) in tRNA + NADP(+) = uridine(47) in tRNA + NADPH + H(+)</text>
        <dbReference type="Rhea" id="RHEA:53360"/>
        <dbReference type="Rhea" id="RHEA-COMP:13539"/>
        <dbReference type="Rhea" id="RHEA-COMP:13540"/>
        <dbReference type="ChEBI" id="CHEBI:15378"/>
        <dbReference type="ChEBI" id="CHEBI:57783"/>
        <dbReference type="ChEBI" id="CHEBI:58349"/>
        <dbReference type="ChEBI" id="CHEBI:65315"/>
        <dbReference type="ChEBI" id="CHEBI:74443"/>
        <dbReference type="EC" id="1.3.1.89"/>
    </reaction>
    <physiologicalReaction direction="right-to-left" evidence="16">
        <dbReference type="Rhea" id="RHEA:53362"/>
    </physiologicalReaction>
</comment>
<dbReference type="SUPFAM" id="SSF51395">
    <property type="entry name" value="FMN-linked oxidoreductases"/>
    <property type="match status" value="1"/>
</dbReference>
<evidence type="ECO:0000256" key="16">
    <source>
        <dbReference type="ARBA" id="ARBA00049513"/>
    </source>
</evidence>
<evidence type="ECO:0000256" key="1">
    <source>
        <dbReference type="ARBA" id="ARBA00001917"/>
    </source>
</evidence>
<protein>
    <recommendedName>
        <fullName evidence="17">Eukaryotic translation initiation factor 3 subunit G</fullName>
        <shortName evidence="17">eIF3g</shortName>
    </recommendedName>
    <alternativeName>
        <fullName evidence="17">Eukaryotic translation initiation factor 3 RNA-binding subunit</fullName>
        <shortName evidence="17">eIF-3 RNA-binding subunit</shortName>
    </alternativeName>
    <alternativeName>
        <fullName evidence="17">Eukaryotic translation initiation factor 3 subunit 4</fullName>
    </alternativeName>
</protein>
<evidence type="ECO:0000256" key="18">
    <source>
        <dbReference type="PROSITE-ProRule" id="PRU00176"/>
    </source>
</evidence>
<sequence length="894" mass="99009">RNTQATPCVPQQMADSAERVPMMRKWNREHSRLTQWQMKARPHMACTAINHVAACPFYAKVVLNRNKESAEPSTDQLEPKQQPAVSTAGYAAVKPDTCGRVLVNGQQQQTEQSKSRKRRPYLPDRPAECRSYFADGVCHFGVTCRLSHDLPAYLATRPPDLGPSCFVFDTTGRCPSGALCRFAGAHVDADGRNLADPDRQRTWAAAGQTELHGLDRDLQLALRRDDFDFGEAYALLLAPLTTVGNLPFRRVCVDFGADVTCGEMAMASNLLQGRNAEWALLRRHPSERCFGAQVCGSHPDQLARLAQLLRDRAPHLDFVDLNCGCPIDLVYQRGMGAGMLTQPKRLETSVSCMAELLNCPLTVKVRTGVREGVNVAHELLPRLRAAGAAAVTIHGRSREQRYRRLADWDYIGRCTAAAKAALQDGSAAADDDDFFVIGNGDVFSPADLEAALATGVDAVMVARGALVKPWLFTELRDGRLWDISSSERMDLLRRYVNYGLLHWGSDAKGVETVRRFFLEWQSFLCRYVPLGLLERPPQRSNERPPAYFGRDDLETLMASQRSEDWVRLSAMLLGPPPPGFTFTPKHKASAETCRQLTMSDWAKEMEEAEQLEYQLPPPVMEYNKDKSIKREISYQRDENGNLFKVSSELQVEVRKLSKSIARRKEWKKFGAAESDGPGPNSANTYPAEEVFLQFVSGRPEDEAEKQADELVSKMPKNVATCRICRGSHFTTRCPFKDRQDSLDVDEQAMPIADTSNASAASAAAANGGVGSSNAGIPIFKEAGGKYVPPGLRQAAASGVGSPVGADKRRDDQPTIRVTNLPEDTTEEDLGHLFNPFGKIQRIFLAKDKQTMASKGFAFITYQRKEDAQKAIFGVSGFGYGHLILKVDWAKPSND</sequence>
<accession>A0A1I8IJG3</accession>
<keyword evidence="6" id="KW-0507">mRNA processing</keyword>
<dbReference type="GO" id="GO:0102265">
    <property type="term" value="F:tRNA-dihydrouridine47 synthase activity"/>
    <property type="evidence" value="ECO:0007669"/>
    <property type="project" value="UniProtKB-EC"/>
</dbReference>
<dbReference type="Pfam" id="PF01207">
    <property type="entry name" value="Dus"/>
    <property type="match status" value="1"/>
</dbReference>
<organism evidence="23 24">
    <name type="scientific">Macrostomum lignano</name>
    <dbReference type="NCBI Taxonomy" id="282301"/>
    <lineage>
        <taxon>Eukaryota</taxon>
        <taxon>Metazoa</taxon>
        <taxon>Spiralia</taxon>
        <taxon>Lophotrochozoa</taxon>
        <taxon>Platyhelminthes</taxon>
        <taxon>Rhabditophora</taxon>
        <taxon>Macrostomorpha</taxon>
        <taxon>Macrostomida</taxon>
        <taxon>Macrostomidae</taxon>
        <taxon>Macrostomum</taxon>
    </lineage>
</organism>
<dbReference type="Pfam" id="PF12353">
    <property type="entry name" value="eIF3g"/>
    <property type="match status" value="1"/>
</dbReference>
<evidence type="ECO:0000259" key="22">
    <source>
        <dbReference type="PROSITE" id="PS50103"/>
    </source>
</evidence>
<evidence type="ECO:0000256" key="10">
    <source>
        <dbReference type="ARBA" id="ARBA00023002"/>
    </source>
</evidence>
<dbReference type="InterPro" id="IPR034240">
    <property type="entry name" value="eIF3G_RRM"/>
</dbReference>
<dbReference type="CDD" id="cd12408">
    <property type="entry name" value="RRM_eIF3G_like"/>
    <property type="match status" value="1"/>
</dbReference>
<keyword evidence="10 20" id="KW-0560">Oxidoreductase</keyword>
<dbReference type="Gene3D" id="3.30.70.330">
    <property type="match status" value="1"/>
</dbReference>
<dbReference type="Proteomes" id="UP000095280">
    <property type="component" value="Unplaced"/>
</dbReference>
<dbReference type="AlphaFoldDB" id="A0A1I8IJG3"/>
<dbReference type="GO" id="GO:0016282">
    <property type="term" value="C:eukaryotic 43S preinitiation complex"/>
    <property type="evidence" value="ECO:0007669"/>
    <property type="project" value="UniProtKB-UniRule"/>
</dbReference>
<dbReference type="HAMAP" id="MF_03006">
    <property type="entry name" value="eIF3g"/>
    <property type="match status" value="1"/>
</dbReference>
<dbReference type="GO" id="GO:0008270">
    <property type="term" value="F:zinc ion binding"/>
    <property type="evidence" value="ECO:0007669"/>
    <property type="project" value="UniProtKB-KW"/>
</dbReference>
<evidence type="ECO:0000256" key="6">
    <source>
        <dbReference type="ARBA" id="ARBA00022664"/>
    </source>
</evidence>
<keyword evidence="2 17" id="KW-0963">Cytoplasm</keyword>
<dbReference type="Gene3D" id="3.20.20.70">
    <property type="entry name" value="Aldolase class I"/>
    <property type="match status" value="1"/>
</dbReference>
<dbReference type="PROSITE" id="PS50103">
    <property type="entry name" value="ZF_C3H1"/>
    <property type="match status" value="1"/>
</dbReference>
<evidence type="ECO:0000256" key="9">
    <source>
        <dbReference type="ARBA" id="ARBA00022917"/>
    </source>
</evidence>
<evidence type="ECO:0000256" key="8">
    <source>
        <dbReference type="ARBA" id="ARBA00022857"/>
    </source>
</evidence>
<dbReference type="GO" id="GO:0005852">
    <property type="term" value="C:eukaryotic translation initiation factor 3 complex"/>
    <property type="evidence" value="ECO:0007669"/>
    <property type="project" value="UniProtKB-UniRule"/>
</dbReference>
<dbReference type="GO" id="GO:0001732">
    <property type="term" value="P:formation of cytoplasmic translation initiation complex"/>
    <property type="evidence" value="ECO:0007669"/>
    <property type="project" value="UniProtKB-UniRule"/>
</dbReference>
<comment type="function">
    <text evidence="17">RNA-binding component of the eukaryotic translation initiation factor 3 (eIF-3) complex, which is involved in protein synthesis of a specialized repertoire of mRNAs and, together with other initiation factors, stimulates binding of mRNA and methionyl-tRNAi to the 40S ribosome. The eIF-3 complex specifically targets and initiates translation of a subset of mRNAs involved in cell proliferation. This subunit can bind 18S rRNA.</text>
</comment>
<comment type="catalytic activity">
    <reaction evidence="14">
        <text>a 5,6-dihydrouridine in mRNA + NAD(+) = a uridine in mRNA + NADH + H(+)</text>
        <dbReference type="Rhea" id="RHEA:69851"/>
        <dbReference type="Rhea" id="RHEA-COMP:14658"/>
        <dbReference type="Rhea" id="RHEA-COMP:17789"/>
        <dbReference type="ChEBI" id="CHEBI:15378"/>
        <dbReference type="ChEBI" id="CHEBI:57540"/>
        <dbReference type="ChEBI" id="CHEBI:57945"/>
        <dbReference type="ChEBI" id="CHEBI:65315"/>
        <dbReference type="ChEBI" id="CHEBI:74443"/>
    </reaction>
    <physiologicalReaction direction="right-to-left" evidence="14">
        <dbReference type="Rhea" id="RHEA:69853"/>
    </physiologicalReaction>
</comment>
<dbReference type="PANTHER" id="PTHR45846">
    <property type="entry name" value="TRNA-DIHYDROURIDINE(47) SYNTHASE [NAD(P)(+)]-LIKE"/>
    <property type="match status" value="1"/>
</dbReference>
<dbReference type="InterPro" id="IPR000571">
    <property type="entry name" value="Znf_CCCH"/>
</dbReference>
<dbReference type="CDD" id="cd12933">
    <property type="entry name" value="eIF3G"/>
    <property type="match status" value="1"/>
</dbReference>
<dbReference type="GO" id="GO:0033290">
    <property type="term" value="C:eukaryotic 48S preinitiation complex"/>
    <property type="evidence" value="ECO:0007669"/>
    <property type="project" value="UniProtKB-UniRule"/>
</dbReference>
<dbReference type="InterPro" id="IPR012677">
    <property type="entry name" value="Nucleotide-bd_a/b_plait_sf"/>
</dbReference>
<dbReference type="InterPro" id="IPR018517">
    <property type="entry name" value="tRNA_hU_synthase_CS"/>
</dbReference>
<dbReference type="InterPro" id="IPR000504">
    <property type="entry name" value="RRM_dom"/>
</dbReference>
<evidence type="ECO:0000313" key="24">
    <source>
        <dbReference type="WBParaSite" id="maker-uti_cns_0013391-snap-gene-0.5-mRNA-1"/>
    </source>
</evidence>
<evidence type="ECO:0000256" key="14">
    <source>
        <dbReference type="ARBA" id="ARBA00048342"/>
    </source>
</evidence>
<comment type="catalytic activity">
    <reaction evidence="13">
        <text>5,6-dihydrouridine(47) in tRNA + NAD(+) = uridine(47) in tRNA + NADH + H(+)</text>
        <dbReference type="Rhea" id="RHEA:53364"/>
        <dbReference type="Rhea" id="RHEA-COMP:13539"/>
        <dbReference type="Rhea" id="RHEA-COMP:13540"/>
        <dbReference type="ChEBI" id="CHEBI:15378"/>
        <dbReference type="ChEBI" id="CHEBI:57540"/>
        <dbReference type="ChEBI" id="CHEBI:57945"/>
        <dbReference type="ChEBI" id="CHEBI:65315"/>
        <dbReference type="ChEBI" id="CHEBI:74443"/>
        <dbReference type="EC" id="1.3.1.89"/>
    </reaction>
    <physiologicalReaction direction="right-to-left" evidence="13">
        <dbReference type="Rhea" id="RHEA:53366"/>
    </physiologicalReaction>
</comment>
<comment type="similarity">
    <text evidence="17">Belongs to the eIF-3 subunit G family.</text>
</comment>
<evidence type="ECO:0000256" key="13">
    <source>
        <dbReference type="ARBA" id="ARBA00048266"/>
    </source>
</evidence>
<dbReference type="GO" id="GO:0003743">
    <property type="term" value="F:translation initiation factor activity"/>
    <property type="evidence" value="ECO:0007669"/>
    <property type="project" value="UniProtKB-UniRule"/>
</dbReference>
<keyword evidence="11" id="KW-0520">NAD</keyword>
<dbReference type="InterPro" id="IPR035979">
    <property type="entry name" value="RBD_domain_sf"/>
</dbReference>
<dbReference type="PROSITE" id="PS50102">
    <property type="entry name" value="RRM"/>
    <property type="match status" value="1"/>
</dbReference>
<proteinExistence type="inferred from homology"/>
<dbReference type="InterPro" id="IPR017334">
    <property type="entry name" value="eIF3_g"/>
</dbReference>
<keyword evidence="3 17" id="KW-0396">Initiation factor</keyword>
<evidence type="ECO:0000256" key="15">
    <source>
        <dbReference type="ARBA" id="ARBA00049447"/>
    </source>
</evidence>
<keyword evidence="5 20" id="KW-0288">FMN</keyword>
<keyword evidence="7 20" id="KW-0819">tRNA processing</keyword>
<comment type="similarity">
    <text evidence="20">Belongs to the dus family. Dus3 subfamily.</text>
</comment>
<evidence type="ECO:0000256" key="11">
    <source>
        <dbReference type="ARBA" id="ARBA00023027"/>
    </source>
</evidence>
<dbReference type="GO" id="GO:0003723">
    <property type="term" value="F:RNA binding"/>
    <property type="evidence" value="ECO:0007669"/>
    <property type="project" value="UniProtKB-UniRule"/>
</dbReference>
<comment type="subunit">
    <text evidence="17">Component of the eukaryotic translation initiation factor 3 (eIF-3) complex.</text>
</comment>
<comment type="cofactor">
    <cofactor evidence="1 20">
        <name>FMN</name>
        <dbReference type="ChEBI" id="CHEBI:58210"/>
    </cofactor>
</comment>
<dbReference type="InterPro" id="IPR013785">
    <property type="entry name" value="Aldolase_TIM"/>
</dbReference>
<evidence type="ECO:0000256" key="2">
    <source>
        <dbReference type="ARBA" id="ARBA00022490"/>
    </source>
</evidence>
<name>A0A1I8IJG3_9PLAT</name>
<feature type="domain" description="C3H1-type" evidence="22">
    <location>
        <begin position="123"/>
        <end position="151"/>
    </location>
</feature>
<dbReference type="Gene3D" id="4.10.1000.10">
    <property type="entry name" value="Zinc finger, CCCH-type"/>
    <property type="match status" value="1"/>
</dbReference>
<comment type="subcellular location">
    <subcellularLocation>
        <location evidence="17">Cytoplasm</location>
    </subcellularLocation>
</comment>
<keyword evidence="23" id="KW-1185">Reference proteome</keyword>
<dbReference type="InterPro" id="IPR024675">
    <property type="entry name" value="eIF3g_N"/>
</dbReference>
<evidence type="ECO:0000256" key="17">
    <source>
        <dbReference type="HAMAP-Rule" id="MF_03006"/>
    </source>
</evidence>
<evidence type="ECO:0000256" key="4">
    <source>
        <dbReference type="ARBA" id="ARBA00022630"/>
    </source>
</evidence>
<keyword evidence="18" id="KW-0694">RNA-binding</keyword>
<feature type="domain" description="RRM" evidence="21">
    <location>
        <begin position="813"/>
        <end position="891"/>
    </location>
</feature>
<evidence type="ECO:0000256" key="3">
    <source>
        <dbReference type="ARBA" id="ARBA00022540"/>
    </source>
</evidence>
<dbReference type="InterPro" id="IPR035587">
    <property type="entry name" value="DUS-like_FMN-bd"/>
</dbReference>
<dbReference type="GO" id="GO:0006397">
    <property type="term" value="P:mRNA processing"/>
    <property type="evidence" value="ECO:0007669"/>
    <property type="project" value="UniProtKB-KW"/>
</dbReference>
<dbReference type="WBParaSite" id="maker-uti_cns_0013391-snap-gene-0.5-mRNA-1">
    <property type="protein sequence ID" value="maker-uti_cns_0013391-snap-gene-0.5-mRNA-1"/>
    <property type="gene ID" value="maker-uti_cns_0013391-snap-gene-0.5"/>
</dbReference>